<gene>
    <name evidence="3" type="ORF">NMK_1946</name>
</gene>
<name>A0A2R5F827_9PROT</name>
<dbReference type="RefSeq" id="WP_109015540.1">
    <property type="nucleotide sequence ID" value="NZ_BDOQ01000007.1"/>
</dbReference>
<dbReference type="OrthoDB" id="5664954at2"/>
<evidence type="ECO:0000259" key="2">
    <source>
        <dbReference type="Pfam" id="PF03865"/>
    </source>
</evidence>
<dbReference type="GO" id="GO:0098046">
    <property type="term" value="C:type V protein secretion system complex"/>
    <property type="evidence" value="ECO:0007669"/>
    <property type="project" value="TreeGrafter"/>
</dbReference>
<dbReference type="GO" id="GO:0046819">
    <property type="term" value="P:protein secretion by the type V secretion system"/>
    <property type="evidence" value="ECO:0007669"/>
    <property type="project" value="TreeGrafter"/>
</dbReference>
<organism evidence="3 4">
    <name type="scientific">Novimethylophilus kurashikiensis</name>
    <dbReference type="NCBI Taxonomy" id="1825523"/>
    <lineage>
        <taxon>Bacteria</taxon>
        <taxon>Pseudomonadati</taxon>
        <taxon>Pseudomonadota</taxon>
        <taxon>Betaproteobacteria</taxon>
        <taxon>Nitrosomonadales</taxon>
        <taxon>Methylophilaceae</taxon>
        <taxon>Novimethylophilus</taxon>
    </lineage>
</organism>
<accession>A0A2R5F827</accession>
<keyword evidence="1" id="KW-0732">Signal</keyword>
<dbReference type="EMBL" id="BDOQ01000007">
    <property type="protein sequence ID" value="GBG14347.1"/>
    <property type="molecule type" value="Genomic_DNA"/>
</dbReference>
<proteinExistence type="predicted"/>
<dbReference type="GO" id="GO:0008320">
    <property type="term" value="F:protein transmembrane transporter activity"/>
    <property type="evidence" value="ECO:0007669"/>
    <property type="project" value="TreeGrafter"/>
</dbReference>
<protein>
    <recommendedName>
        <fullName evidence="2">Haemolysin activator HlyB C-terminal domain-containing protein</fullName>
    </recommendedName>
</protein>
<sequence>MKNTAIVAAIMALCASAVYASAADETNPTARVTGYVLPDGMDTSYLSQYTGPEVSFSDLDAARQAVQRVLDASHPGWVAVLPAQDISTGQVHINIEKKLFGKVDINPALMPYFPSAKEGAPLDREGVETDLLLLADLSKPHDHIWGAAEHGATSLKVEGDPITTQQWLMLDNTGTQRTGQHRATYLIKSPMGATSSVYAALVASVEKPDAVHAMVAGVRVPFMASGLIADLYGATSKANIGDVGPLTLAGGGSSLGVKLTKFIPDQDKGSHEYYGGVEAREYHSTTTYGGQEITLTPDYHLIPITAGLRVTRKDWRGDASLTQGMAGADLSQVRSGAVSDYRILRGTWERVVALANFRLRVLATGQYTPNALPAGEQFGLGGASSVRGYSERAVAQDSGYSATAEISHALPVGPRWVGRVFADIGEGYRNKALPGEVSHDKLASVGAGVTYGDGVSPIVARADVAKAMTSLQNSTTDKGGWSVHFSVSYRF</sequence>
<dbReference type="Proteomes" id="UP000245081">
    <property type="component" value="Unassembled WGS sequence"/>
</dbReference>
<keyword evidence="4" id="KW-1185">Reference proteome</keyword>
<evidence type="ECO:0000256" key="1">
    <source>
        <dbReference type="SAM" id="SignalP"/>
    </source>
</evidence>
<dbReference type="PANTHER" id="PTHR34597">
    <property type="entry name" value="SLR1661 PROTEIN"/>
    <property type="match status" value="1"/>
</dbReference>
<dbReference type="AlphaFoldDB" id="A0A2R5F827"/>
<evidence type="ECO:0000313" key="4">
    <source>
        <dbReference type="Proteomes" id="UP000245081"/>
    </source>
</evidence>
<feature type="chain" id="PRO_5015331254" description="Haemolysin activator HlyB C-terminal domain-containing protein" evidence="1">
    <location>
        <begin position="23"/>
        <end position="491"/>
    </location>
</feature>
<dbReference type="Pfam" id="PF03865">
    <property type="entry name" value="ShlB"/>
    <property type="match status" value="1"/>
</dbReference>
<dbReference type="Gene3D" id="2.40.160.50">
    <property type="entry name" value="membrane protein fhac: a member of the omp85/tpsb transporter family"/>
    <property type="match status" value="1"/>
</dbReference>
<dbReference type="InterPro" id="IPR005565">
    <property type="entry name" value="Hemolysn_activator_HlyB_C"/>
</dbReference>
<dbReference type="InterPro" id="IPR051544">
    <property type="entry name" value="TPS_OM_transporter"/>
</dbReference>
<comment type="caution">
    <text evidence="3">The sequence shown here is derived from an EMBL/GenBank/DDBJ whole genome shotgun (WGS) entry which is preliminary data.</text>
</comment>
<feature type="signal peptide" evidence="1">
    <location>
        <begin position="1"/>
        <end position="22"/>
    </location>
</feature>
<evidence type="ECO:0000313" key="3">
    <source>
        <dbReference type="EMBL" id="GBG14347.1"/>
    </source>
</evidence>
<dbReference type="PANTHER" id="PTHR34597:SF3">
    <property type="entry name" value="OUTER MEMBRANE TRANSPORTER CDIB"/>
    <property type="match status" value="1"/>
</dbReference>
<feature type="domain" description="Haemolysin activator HlyB C-terminal" evidence="2">
    <location>
        <begin position="168"/>
        <end position="450"/>
    </location>
</feature>
<reference evidence="3 4" key="1">
    <citation type="journal article" date="2018" name="Environ. Microbiol.">
        <title>Isolation and genomic characterization of Novimethylophilus kurashikiensis gen. nov. sp. nov., a new lanthanide-dependent methylotrophic species of Methylophilaceae.</title>
        <authorList>
            <person name="Lv H."/>
            <person name="Sahin N."/>
            <person name="Tani A."/>
        </authorList>
    </citation>
    <scope>NUCLEOTIDE SEQUENCE [LARGE SCALE GENOMIC DNA]</scope>
    <source>
        <strain evidence="3 4">La2-4</strain>
    </source>
</reference>